<evidence type="ECO:0000313" key="2">
    <source>
        <dbReference type="EMBL" id="GFT78260.1"/>
    </source>
</evidence>
<protein>
    <recommendedName>
        <fullName evidence="4">Endonuclease/exonuclease/phosphatase domain-containing protein</fullName>
    </recommendedName>
</protein>
<evidence type="ECO:0008006" key="4">
    <source>
        <dbReference type="Google" id="ProtNLM"/>
    </source>
</evidence>
<feature type="non-terminal residue" evidence="2">
    <location>
        <position position="134"/>
    </location>
</feature>
<evidence type="ECO:0000313" key="3">
    <source>
        <dbReference type="Proteomes" id="UP000887013"/>
    </source>
</evidence>
<name>A0A8X6U4Q8_NEPPI</name>
<accession>A0A8X6U4Q8</accession>
<keyword evidence="3" id="KW-1185">Reference proteome</keyword>
<gene>
    <name evidence="2" type="primary">HNAJ_LOCUS13333</name>
    <name evidence="1" type="ORF">NPIL_157181</name>
    <name evidence="2" type="ORF">NPIL_383231</name>
</gene>
<evidence type="ECO:0000313" key="1">
    <source>
        <dbReference type="EMBL" id="GFS98400.1"/>
    </source>
</evidence>
<dbReference type="Proteomes" id="UP000887013">
    <property type="component" value="Unassembled WGS sequence"/>
</dbReference>
<dbReference type="EMBL" id="BMAW01118147">
    <property type="protein sequence ID" value="GFT78260.1"/>
    <property type="molecule type" value="Genomic_DNA"/>
</dbReference>
<reference evidence="2" key="1">
    <citation type="submission" date="2020-08" db="EMBL/GenBank/DDBJ databases">
        <title>Multicomponent nature underlies the extraordinary mechanical properties of spider dragline silk.</title>
        <authorList>
            <person name="Kono N."/>
            <person name="Nakamura H."/>
            <person name="Mori M."/>
            <person name="Yoshida Y."/>
            <person name="Ohtoshi R."/>
            <person name="Malay A.D."/>
            <person name="Moran D.A.P."/>
            <person name="Tomita M."/>
            <person name="Numata K."/>
            <person name="Arakawa K."/>
        </authorList>
    </citation>
    <scope>NUCLEOTIDE SEQUENCE</scope>
</reference>
<sequence length="134" mass="15646">MSLPTRVNSFQVLQWNAGGLSQSKRTELLMTLREKEIDVFSIMGANLTCENPKYYSFKGYSLYVLPKLTNEAEERVQDFLNPSTFELVYNKEDPHTYLYHNGRRLTPEQLMRFADLYKFTKGAILKDPGSVHWQ</sequence>
<proteinExistence type="predicted"/>
<comment type="caution">
    <text evidence="2">The sequence shown here is derived from an EMBL/GenBank/DDBJ whole genome shotgun (WGS) entry which is preliminary data.</text>
</comment>
<organism evidence="2 3">
    <name type="scientific">Nephila pilipes</name>
    <name type="common">Giant wood spider</name>
    <name type="synonym">Nephila maculata</name>
    <dbReference type="NCBI Taxonomy" id="299642"/>
    <lineage>
        <taxon>Eukaryota</taxon>
        <taxon>Metazoa</taxon>
        <taxon>Ecdysozoa</taxon>
        <taxon>Arthropoda</taxon>
        <taxon>Chelicerata</taxon>
        <taxon>Arachnida</taxon>
        <taxon>Araneae</taxon>
        <taxon>Araneomorphae</taxon>
        <taxon>Entelegynae</taxon>
        <taxon>Araneoidea</taxon>
        <taxon>Nephilidae</taxon>
        <taxon>Nephila</taxon>
    </lineage>
</organism>
<dbReference type="AlphaFoldDB" id="A0A8X6U4Q8"/>
<dbReference type="OrthoDB" id="6433392at2759"/>
<dbReference type="EMBL" id="BMAW01006329">
    <property type="protein sequence ID" value="GFS98400.1"/>
    <property type="molecule type" value="Genomic_DNA"/>
</dbReference>